<dbReference type="OrthoDB" id="9815592at2"/>
<evidence type="ECO:0000313" key="6">
    <source>
        <dbReference type="EMBL" id="QCO58133.1"/>
    </source>
</evidence>
<dbReference type="CDD" id="cd04647">
    <property type="entry name" value="LbH_MAT_like"/>
    <property type="match status" value="1"/>
</dbReference>
<dbReference type="InterPro" id="IPR050179">
    <property type="entry name" value="Trans_hexapeptide_repeat"/>
</dbReference>
<proteinExistence type="inferred from homology"/>
<evidence type="ECO:0000313" key="7">
    <source>
        <dbReference type="Proteomes" id="UP000298631"/>
    </source>
</evidence>
<dbReference type="InterPro" id="IPR011004">
    <property type="entry name" value="Trimer_LpxA-like_sf"/>
</dbReference>
<dbReference type="InterPro" id="IPR018357">
    <property type="entry name" value="Hexapep_transf_CS"/>
</dbReference>
<dbReference type="Gene3D" id="2.160.10.10">
    <property type="entry name" value="Hexapeptide repeat proteins"/>
    <property type="match status" value="1"/>
</dbReference>
<keyword evidence="3" id="KW-0677">Repeat</keyword>
<dbReference type="GO" id="GO:0016746">
    <property type="term" value="F:acyltransferase activity"/>
    <property type="evidence" value="ECO:0007669"/>
    <property type="project" value="UniProtKB-KW"/>
</dbReference>
<dbReference type="InterPro" id="IPR001451">
    <property type="entry name" value="Hexapep"/>
</dbReference>
<geneLocation type="plasmid" evidence="6 7">
    <name>unnamed2</name>
</geneLocation>
<evidence type="ECO:0000256" key="1">
    <source>
        <dbReference type="ARBA" id="ARBA00007274"/>
    </source>
</evidence>
<dbReference type="EMBL" id="CP039966">
    <property type="protein sequence ID" value="QCO58133.1"/>
    <property type="molecule type" value="Genomic_DNA"/>
</dbReference>
<keyword evidence="7" id="KW-1185">Reference proteome</keyword>
<dbReference type="SUPFAM" id="SSF51161">
    <property type="entry name" value="Trimeric LpxA-like enzymes"/>
    <property type="match status" value="1"/>
</dbReference>
<dbReference type="Pfam" id="PF00132">
    <property type="entry name" value="Hexapep"/>
    <property type="match status" value="1"/>
</dbReference>
<sequence>MAFKYTGKTPDTFFEAVRNYGLLATCRTRLRDVFLLVRRFYLVKVWKMDIHPFTIISLKATLDRTYPQGIHIGEGSAVNFGAVILTHDMARSQYKHTRIGKYSAIGARSIVMPGVTVGDHSIVAAGAIVTRDVPDNVIVAGNPARVIRTGIMTTNFGRMTERGTSVGKTSPQTSDSDAQD</sequence>
<evidence type="ECO:0000256" key="4">
    <source>
        <dbReference type="ARBA" id="ARBA00023315"/>
    </source>
</evidence>
<keyword evidence="6" id="KW-0614">Plasmid</keyword>
<keyword evidence="2 6" id="KW-0808">Transferase</keyword>
<evidence type="ECO:0000256" key="5">
    <source>
        <dbReference type="SAM" id="MobiDB-lite"/>
    </source>
</evidence>
<dbReference type="PANTHER" id="PTHR43300:SF11">
    <property type="entry name" value="ACETYLTRANSFERASE RV3034C-RELATED"/>
    <property type="match status" value="1"/>
</dbReference>
<reference evidence="6 7" key="1">
    <citation type="submission" date="2019-05" db="EMBL/GenBank/DDBJ databases">
        <title>Pseudorhodobacter turbinis sp. nov., isolated from the gut of the Korean turban shell.</title>
        <authorList>
            <person name="Jeong Y.-S."/>
            <person name="Kang W.-R."/>
            <person name="Bae J.-W."/>
        </authorList>
    </citation>
    <scope>NUCLEOTIDE SEQUENCE [LARGE SCALE GENOMIC DNA]</scope>
    <source>
        <strain evidence="6 7">S12M18</strain>
        <plasmid evidence="6 7">unnamed2</plasmid>
    </source>
</reference>
<dbReference type="RefSeq" id="WP_137195940.1">
    <property type="nucleotide sequence ID" value="NZ_CP039966.1"/>
</dbReference>
<evidence type="ECO:0000256" key="3">
    <source>
        <dbReference type="ARBA" id="ARBA00022737"/>
    </source>
</evidence>
<dbReference type="KEGG" id="pseb:EOK75_20470"/>
<accession>A0A4P8EM87</accession>
<dbReference type="Proteomes" id="UP000298631">
    <property type="component" value="Plasmid unnamed2"/>
</dbReference>
<comment type="similarity">
    <text evidence="1">Belongs to the transferase hexapeptide repeat family.</text>
</comment>
<feature type="region of interest" description="Disordered" evidence="5">
    <location>
        <begin position="159"/>
        <end position="180"/>
    </location>
</feature>
<name>A0A4P8EM87_9RHOB</name>
<dbReference type="PROSITE" id="PS00101">
    <property type="entry name" value="HEXAPEP_TRANSFERASES"/>
    <property type="match status" value="1"/>
</dbReference>
<keyword evidence="4 6" id="KW-0012">Acyltransferase</keyword>
<dbReference type="PANTHER" id="PTHR43300">
    <property type="entry name" value="ACETYLTRANSFERASE"/>
    <property type="match status" value="1"/>
</dbReference>
<dbReference type="AlphaFoldDB" id="A0A4P8EM87"/>
<protein>
    <submittedName>
        <fullName evidence="6">Acyltransferase</fullName>
    </submittedName>
</protein>
<evidence type="ECO:0000256" key="2">
    <source>
        <dbReference type="ARBA" id="ARBA00022679"/>
    </source>
</evidence>
<gene>
    <name evidence="6" type="ORF">EOK75_20470</name>
</gene>
<organism evidence="6 7">
    <name type="scientific">Pseudorhodobacter turbinis</name>
    <dbReference type="NCBI Taxonomy" id="2500533"/>
    <lineage>
        <taxon>Bacteria</taxon>
        <taxon>Pseudomonadati</taxon>
        <taxon>Pseudomonadota</taxon>
        <taxon>Alphaproteobacteria</taxon>
        <taxon>Rhodobacterales</taxon>
        <taxon>Paracoccaceae</taxon>
        <taxon>Pseudorhodobacter</taxon>
    </lineage>
</organism>